<dbReference type="Proteomes" id="UP001239445">
    <property type="component" value="Unassembled WGS sequence"/>
</dbReference>
<dbReference type="AlphaFoldDB" id="A0AAJ0B9B1"/>
<accession>A0AAJ0B9B1</accession>
<feature type="compositionally biased region" description="Pro residues" evidence="1">
    <location>
        <begin position="141"/>
        <end position="157"/>
    </location>
</feature>
<reference evidence="2" key="1">
    <citation type="submission" date="2023-06" db="EMBL/GenBank/DDBJ databases">
        <title>Genome-scale phylogeny and comparative genomics of the fungal order Sordariales.</title>
        <authorList>
            <consortium name="Lawrence Berkeley National Laboratory"/>
            <person name="Hensen N."/>
            <person name="Bonometti L."/>
            <person name="Westerberg I."/>
            <person name="Brannstrom I.O."/>
            <person name="Guillou S."/>
            <person name="Cros-Aarteil S."/>
            <person name="Calhoun S."/>
            <person name="Haridas S."/>
            <person name="Kuo A."/>
            <person name="Mondo S."/>
            <person name="Pangilinan J."/>
            <person name="Riley R."/>
            <person name="Labutti K."/>
            <person name="Andreopoulos B."/>
            <person name="Lipzen A."/>
            <person name="Chen C."/>
            <person name="Yanf M."/>
            <person name="Daum C."/>
            <person name="Ng V."/>
            <person name="Clum A."/>
            <person name="Steindorff A."/>
            <person name="Ohm R."/>
            <person name="Martin F."/>
            <person name="Silar P."/>
            <person name="Natvig D."/>
            <person name="Lalanne C."/>
            <person name="Gautier V."/>
            <person name="Ament-Velasquez S.L."/>
            <person name="Kruys A."/>
            <person name="Hutchinson M.I."/>
            <person name="Powell A.J."/>
            <person name="Barry K."/>
            <person name="Miller A.N."/>
            <person name="Grigoriev I.V."/>
            <person name="Debuchy R."/>
            <person name="Gladieux P."/>
            <person name="Thoren M.H."/>
            <person name="Johannesson H."/>
        </authorList>
    </citation>
    <scope>NUCLEOTIDE SEQUENCE</scope>
    <source>
        <strain evidence="2">PSN4</strain>
    </source>
</reference>
<protein>
    <submittedName>
        <fullName evidence="2">Uncharacterized protein</fullName>
    </submittedName>
</protein>
<organism evidence="2 3">
    <name type="scientific">Echria macrotheca</name>
    <dbReference type="NCBI Taxonomy" id="438768"/>
    <lineage>
        <taxon>Eukaryota</taxon>
        <taxon>Fungi</taxon>
        <taxon>Dikarya</taxon>
        <taxon>Ascomycota</taxon>
        <taxon>Pezizomycotina</taxon>
        <taxon>Sordariomycetes</taxon>
        <taxon>Sordariomycetidae</taxon>
        <taxon>Sordariales</taxon>
        <taxon>Schizotheciaceae</taxon>
        <taxon>Echria</taxon>
    </lineage>
</organism>
<feature type="compositionally biased region" description="Polar residues" evidence="1">
    <location>
        <begin position="88"/>
        <end position="113"/>
    </location>
</feature>
<keyword evidence="3" id="KW-1185">Reference proteome</keyword>
<name>A0AAJ0B9B1_9PEZI</name>
<feature type="region of interest" description="Disordered" evidence="1">
    <location>
        <begin position="59"/>
        <end position="179"/>
    </location>
</feature>
<proteinExistence type="predicted"/>
<comment type="caution">
    <text evidence="2">The sequence shown here is derived from an EMBL/GenBank/DDBJ whole genome shotgun (WGS) entry which is preliminary data.</text>
</comment>
<evidence type="ECO:0000313" key="2">
    <source>
        <dbReference type="EMBL" id="KAK1754070.1"/>
    </source>
</evidence>
<dbReference type="EMBL" id="MU839836">
    <property type="protein sequence ID" value="KAK1754070.1"/>
    <property type="molecule type" value="Genomic_DNA"/>
</dbReference>
<evidence type="ECO:0000313" key="3">
    <source>
        <dbReference type="Proteomes" id="UP001239445"/>
    </source>
</evidence>
<gene>
    <name evidence="2" type="ORF">QBC47DRAFT_462034</name>
</gene>
<evidence type="ECO:0000256" key="1">
    <source>
        <dbReference type="SAM" id="MobiDB-lite"/>
    </source>
</evidence>
<sequence length="212" mass="22009">MPYLHDCCKCWSRLFANSLFNSCRQICLNIIPCSLSCLSKMSNGDAPLPAGLASTPLAHPDSAGPAPAISLASANSNGTGRTYGGMNDLTSSGQTNGSSPTDPVPTPASSTGRTPVPTLAPPMTQDNNGTDANGDDKKPDPPAPTPAPAPAPSPVPAPNGSTGDQKEGEEEYSSNLNLRVWANRSSQMGLTSRDEEINIHQAMDLYMPTAQS</sequence>